<feature type="transmembrane region" description="Helical" evidence="6">
    <location>
        <begin position="415"/>
        <end position="437"/>
    </location>
</feature>
<dbReference type="GO" id="GO:0016787">
    <property type="term" value="F:hydrolase activity"/>
    <property type="evidence" value="ECO:0007669"/>
    <property type="project" value="UniProtKB-KW"/>
</dbReference>
<feature type="transmembrane region" description="Helical" evidence="6">
    <location>
        <begin position="299"/>
        <end position="326"/>
    </location>
</feature>
<feature type="transmembrane region" description="Helical" evidence="6">
    <location>
        <begin position="218"/>
        <end position="235"/>
    </location>
</feature>
<dbReference type="InterPro" id="IPR004477">
    <property type="entry name" value="ComEC_N"/>
</dbReference>
<feature type="transmembrane region" description="Helical" evidence="6">
    <location>
        <begin position="272"/>
        <end position="293"/>
    </location>
</feature>
<feature type="domain" description="Metallo-beta-lactamase" evidence="7">
    <location>
        <begin position="459"/>
        <end position="650"/>
    </location>
</feature>
<dbReference type="SMART" id="SM00849">
    <property type="entry name" value="Lactamase_B"/>
    <property type="match status" value="1"/>
</dbReference>
<evidence type="ECO:0000256" key="4">
    <source>
        <dbReference type="ARBA" id="ARBA00022989"/>
    </source>
</evidence>
<dbReference type="GO" id="GO:0005886">
    <property type="term" value="C:plasma membrane"/>
    <property type="evidence" value="ECO:0007669"/>
    <property type="project" value="UniProtKB-SubCell"/>
</dbReference>
<protein>
    <submittedName>
        <fullName evidence="8">MBL fold metallo-hydrolase</fullName>
    </submittedName>
</protein>
<dbReference type="InterPro" id="IPR001279">
    <property type="entry name" value="Metallo-B-lactamas"/>
</dbReference>
<dbReference type="NCBIfam" id="TIGR00360">
    <property type="entry name" value="ComEC_N-term"/>
    <property type="match status" value="1"/>
</dbReference>
<organism evidence="8 9">
    <name type="scientific">Leucobacter viscericola</name>
    <dbReference type="NCBI Taxonomy" id="2714935"/>
    <lineage>
        <taxon>Bacteria</taxon>
        <taxon>Bacillati</taxon>
        <taxon>Actinomycetota</taxon>
        <taxon>Actinomycetes</taxon>
        <taxon>Micrococcales</taxon>
        <taxon>Microbacteriaceae</taxon>
        <taxon>Leucobacter</taxon>
    </lineage>
</organism>
<keyword evidence="4 6" id="KW-1133">Transmembrane helix</keyword>
<evidence type="ECO:0000256" key="5">
    <source>
        <dbReference type="ARBA" id="ARBA00023136"/>
    </source>
</evidence>
<feature type="transmembrane region" description="Helical" evidence="6">
    <location>
        <begin position="173"/>
        <end position="189"/>
    </location>
</feature>
<dbReference type="CDD" id="cd07731">
    <property type="entry name" value="ComA-like_MBL-fold"/>
    <property type="match status" value="1"/>
</dbReference>
<dbReference type="Pfam" id="PF03772">
    <property type="entry name" value="Competence"/>
    <property type="match status" value="1"/>
</dbReference>
<gene>
    <name evidence="8" type="ORF">G7068_01975</name>
</gene>
<keyword evidence="2" id="KW-1003">Cell membrane</keyword>
<dbReference type="EMBL" id="CP049863">
    <property type="protein sequence ID" value="QIK64652.1"/>
    <property type="molecule type" value="Genomic_DNA"/>
</dbReference>
<dbReference type="AlphaFoldDB" id="A0A6G7XJF9"/>
<sequence>MRVTVVSFAADASKGFGDRFWVRATLHAGRGGIPVLLWLEGKADERWVPGATLELTGRPELLDAGSSAAYGVTVSDTSGARSVAPAKVSIAEHAGRVASALRLRLRDATLRIEGAELLPGFAVGDTSLVGEDLQDNMLESSLTHLTAVSGSNCALATSSVLWLSSMLGAGRRVRLLLAAVALTGFVFVVGPDPSVQRAAVMAAVVLISGYGGKRSHALPSLGVAILLLLAIDPWQALQPGFALSVVATGGILVAVPTLCGGLNRVLRIPRPLALPLAMALAAQIACGPFLLLLQPGLPVAGVLANVIAAPAAPLGTGIGLLAMLVLPVSEPLGMMLMQVGAVSARWVAATAEICAGLPMARWPWPEGWSGAALLTVVQAIPVLAWALHTGRLKWPWGARSTPRSPWHRSPSVPRGVRLGVAVLLCGASGVFLGPTLVAPLAQRASAPSDWAIVACDVGQGDAILLRDPRTSGSTILVDTGNEPELLQECLALFGVQRISLLVLTHDDADHIGALGVVIDRVDAALVSPPSVGNGDKSQSVDGRESRAVLQDLERAGVSYRVVGAGQTGEIGGGAWEVLSPQQNLIPASTNAASIVMRVDTGAISALLLGDTGEQEHRKLLANGDDLKVDVIKVAHHGSRDQDPRLVAAASAMIGLISVGEKNRYGHPTDAALGALRRAGTTALRTDQLGSIALSGKHGNIRAWSVRAPADVGGEQ</sequence>
<comment type="subcellular location">
    <subcellularLocation>
        <location evidence="1">Cell membrane</location>
        <topology evidence="1">Multi-pass membrane protein</topology>
    </subcellularLocation>
</comment>
<dbReference type="InterPro" id="IPR052159">
    <property type="entry name" value="Competence_DNA_uptake"/>
</dbReference>
<reference evidence="8 9" key="1">
    <citation type="submission" date="2020-03" db="EMBL/GenBank/DDBJ databases">
        <title>Leucobacter sp. nov., isolated from beetles.</title>
        <authorList>
            <person name="Hyun D.-W."/>
            <person name="Bae J.-W."/>
        </authorList>
    </citation>
    <scope>NUCLEOTIDE SEQUENCE [LARGE SCALE GENOMIC DNA]</scope>
    <source>
        <strain evidence="8 9">HDW9C</strain>
    </source>
</reference>
<dbReference type="Proteomes" id="UP000502677">
    <property type="component" value="Chromosome"/>
</dbReference>
<dbReference type="PANTHER" id="PTHR30619:SF1">
    <property type="entry name" value="RECOMBINATION PROTEIN 2"/>
    <property type="match status" value="1"/>
</dbReference>
<dbReference type="InterPro" id="IPR035681">
    <property type="entry name" value="ComA-like_MBL"/>
</dbReference>
<accession>A0A6G7XJF9</accession>
<feature type="transmembrane region" description="Helical" evidence="6">
    <location>
        <begin position="241"/>
        <end position="260"/>
    </location>
</feature>
<feature type="transmembrane region" description="Helical" evidence="6">
    <location>
        <begin position="195"/>
        <end position="211"/>
    </location>
</feature>
<evidence type="ECO:0000259" key="7">
    <source>
        <dbReference type="SMART" id="SM00849"/>
    </source>
</evidence>
<name>A0A6G7XJF9_9MICO</name>
<keyword evidence="8" id="KW-0378">Hydrolase</keyword>
<evidence type="ECO:0000256" key="1">
    <source>
        <dbReference type="ARBA" id="ARBA00004651"/>
    </source>
</evidence>
<dbReference type="Gene3D" id="3.60.15.10">
    <property type="entry name" value="Ribonuclease Z/Hydroxyacylglutathione hydrolase-like"/>
    <property type="match status" value="1"/>
</dbReference>
<evidence type="ECO:0000256" key="6">
    <source>
        <dbReference type="SAM" id="Phobius"/>
    </source>
</evidence>
<keyword evidence="9" id="KW-1185">Reference proteome</keyword>
<keyword evidence="3 6" id="KW-0812">Transmembrane</keyword>
<dbReference type="SUPFAM" id="SSF56281">
    <property type="entry name" value="Metallo-hydrolase/oxidoreductase"/>
    <property type="match status" value="1"/>
</dbReference>
<evidence type="ECO:0000256" key="3">
    <source>
        <dbReference type="ARBA" id="ARBA00022692"/>
    </source>
</evidence>
<evidence type="ECO:0000256" key="2">
    <source>
        <dbReference type="ARBA" id="ARBA00022475"/>
    </source>
</evidence>
<evidence type="ECO:0000313" key="9">
    <source>
        <dbReference type="Proteomes" id="UP000502677"/>
    </source>
</evidence>
<dbReference type="PANTHER" id="PTHR30619">
    <property type="entry name" value="DNA INTERNALIZATION/COMPETENCE PROTEIN COMEC/REC2"/>
    <property type="match status" value="1"/>
</dbReference>
<dbReference type="Pfam" id="PF00753">
    <property type="entry name" value="Lactamase_B"/>
    <property type="match status" value="1"/>
</dbReference>
<keyword evidence="5 6" id="KW-0472">Membrane</keyword>
<evidence type="ECO:0000313" key="8">
    <source>
        <dbReference type="EMBL" id="QIK64652.1"/>
    </source>
</evidence>
<dbReference type="InterPro" id="IPR036866">
    <property type="entry name" value="RibonucZ/Hydroxyglut_hydro"/>
</dbReference>
<dbReference type="KEGG" id="lvi:G7068_01975"/>
<proteinExistence type="predicted"/>